<sequence>MMSGPPSGDRTIAFVISDVDGTLVTSDKSLTQRSRDAVRRLDAAGIGFTIASARPPMGLASLIADLGLRHPIGAFNGSTLLAPNGHILAEHLIPEETARQVVRLLDGFGLDIWVFARGRWNLRDPHGPYTDLERRTLQAEPTRVEDLGPLLVGASKIVGVSADTDHLAACESRVAEALGLGADVHRSQAYYLDVTPYGRGKGTFVDEIARRLGIPHARIATLGDAANDVAMFARSGFSVAMGNAGEAVKRAASAVTSGNDDDGFAKAVDEFLLTR</sequence>
<dbReference type="Pfam" id="PF08282">
    <property type="entry name" value="Hydrolase_3"/>
    <property type="match status" value="1"/>
</dbReference>
<organism evidence="1">
    <name type="scientific">Methylobacterium bullatum</name>
    <dbReference type="NCBI Taxonomy" id="570505"/>
    <lineage>
        <taxon>Bacteria</taxon>
        <taxon>Pseudomonadati</taxon>
        <taxon>Pseudomonadota</taxon>
        <taxon>Alphaproteobacteria</taxon>
        <taxon>Hyphomicrobiales</taxon>
        <taxon>Methylobacteriaceae</taxon>
        <taxon>Methylobacterium</taxon>
    </lineage>
</organism>
<dbReference type="SFLD" id="SFLDG01140">
    <property type="entry name" value="C2.B:_Phosphomannomutase_and_P"/>
    <property type="match status" value="1"/>
</dbReference>
<keyword evidence="1" id="KW-0378">Hydrolase</keyword>
<dbReference type="PANTHER" id="PTHR10000:SF8">
    <property type="entry name" value="HAD SUPERFAMILY HYDROLASE-LIKE, TYPE 3"/>
    <property type="match status" value="1"/>
</dbReference>
<dbReference type="InterPro" id="IPR023214">
    <property type="entry name" value="HAD_sf"/>
</dbReference>
<dbReference type="NCBIfam" id="TIGR00099">
    <property type="entry name" value="Cof-subfamily"/>
    <property type="match status" value="1"/>
</dbReference>
<accession>A0A679JFL8</accession>
<dbReference type="GO" id="GO:0005829">
    <property type="term" value="C:cytosol"/>
    <property type="evidence" value="ECO:0007669"/>
    <property type="project" value="TreeGrafter"/>
</dbReference>
<dbReference type="EC" id="3.1.3.-" evidence="1"/>
<protein>
    <submittedName>
        <fullName evidence="1">Phosphatase</fullName>
        <ecNumber evidence="1">3.1.3.-</ecNumber>
    </submittedName>
</protein>
<dbReference type="SFLD" id="SFLDS00003">
    <property type="entry name" value="Haloacid_Dehalogenase"/>
    <property type="match status" value="1"/>
</dbReference>
<proteinExistence type="predicted"/>
<dbReference type="Gene3D" id="3.30.1240.10">
    <property type="match status" value="1"/>
</dbReference>
<dbReference type="InterPro" id="IPR006379">
    <property type="entry name" value="HAD-SF_hydro_IIB"/>
</dbReference>
<dbReference type="InterPro" id="IPR036412">
    <property type="entry name" value="HAD-like_sf"/>
</dbReference>
<dbReference type="AlphaFoldDB" id="A0A679JFL8"/>
<dbReference type="NCBIfam" id="TIGR01484">
    <property type="entry name" value="HAD-SF-IIB"/>
    <property type="match status" value="1"/>
</dbReference>
<dbReference type="GO" id="GO:0000287">
    <property type="term" value="F:magnesium ion binding"/>
    <property type="evidence" value="ECO:0007669"/>
    <property type="project" value="TreeGrafter"/>
</dbReference>
<dbReference type="EMBL" id="LR743504">
    <property type="protein sequence ID" value="CAA2105154.1"/>
    <property type="molecule type" value="Genomic_DNA"/>
</dbReference>
<dbReference type="SUPFAM" id="SSF56784">
    <property type="entry name" value="HAD-like"/>
    <property type="match status" value="1"/>
</dbReference>
<gene>
    <name evidence="1" type="ORF">MBUL_03051</name>
</gene>
<dbReference type="Gene3D" id="3.40.50.1000">
    <property type="entry name" value="HAD superfamily/HAD-like"/>
    <property type="match status" value="1"/>
</dbReference>
<dbReference type="PANTHER" id="PTHR10000">
    <property type="entry name" value="PHOSPHOSERINE PHOSPHATASE"/>
    <property type="match status" value="1"/>
</dbReference>
<evidence type="ECO:0000313" key="1">
    <source>
        <dbReference type="EMBL" id="CAA2105154.1"/>
    </source>
</evidence>
<dbReference type="InterPro" id="IPR000150">
    <property type="entry name" value="Cof"/>
</dbReference>
<name>A0A679JFL8_9HYPH</name>
<dbReference type="CDD" id="cd07516">
    <property type="entry name" value="HAD_Pase"/>
    <property type="match status" value="1"/>
</dbReference>
<reference evidence="1" key="1">
    <citation type="submission" date="2019-12" db="EMBL/GenBank/DDBJ databases">
        <authorList>
            <person name="Cremers G."/>
        </authorList>
    </citation>
    <scope>NUCLEOTIDE SEQUENCE</scope>
    <source>
        <strain evidence="1">Mbul1</strain>
    </source>
</reference>
<dbReference type="GO" id="GO:0016791">
    <property type="term" value="F:phosphatase activity"/>
    <property type="evidence" value="ECO:0007669"/>
    <property type="project" value="TreeGrafter"/>
</dbReference>
<dbReference type="PROSITE" id="PS01228">
    <property type="entry name" value="COF_1"/>
    <property type="match status" value="1"/>
</dbReference>